<name>A0A7G8TE03_9FIRM</name>
<accession>A0A7G8TE03</accession>
<dbReference type="Gene3D" id="3.40.50.450">
    <property type="match status" value="1"/>
</dbReference>
<dbReference type="AlphaFoldDB" id="A0A7G8TE03"/>
<dbReference type="InterPro" id="IPR025518">
    <property type="entry name" value="DUF4406"/>
</dbReference>
<evidence type="ECO:0000313" key="2">
    <source>
        <dbReference type="Proteomes" id="UP000515909"/>
    </source>
</evidence>
<evidence type="ECO:0000313" key="1">
    <source>
        <dbReference type="EMBL" id="QNK41844.1"/>
    </source>
</evidence>
<dbReference type="SUPFAM" id="SSF52309">
    <property type="entry name" value="N-(deoxy)ribosyltransferase-like"/>
    <property type="match status" value="1"/>
</dbReference>
<gene>
    <name evidence="1" type="ORF">HCR03_06270</name>
</gene>
<sequence>MKQIKTVFISGKITGDPKYREKFERAQRKLEAAGFIVMSPAILPPRGFSHESYLKISCAMLDACDAVYFLPDWKDSDGALREFGRTVATGKEIINGITVIGSERR</sequence>
<dbReference type="EMBL" id="CP060286">
    <property type="protein sequence ID" value="QNK41844.1"/>
    <property type="molecule type" value="Genomic_DNA"/>
</dbReference>
<dbReference type="Pfam" id="PF14359">
    <property type="entry name" value="DUF4406"/>
    <property type="match status" value="1"/>
</dbReference>
<dbReference type="KEGG" id="cfem:HCR03_06270"/>
<protein>
    <submittedName>
        <fullName evidence="1">DUF4406 domain-containing protein</fullName>
    </submittedName>
</protein>
<organism evidence="1 2">
    <name type="scientific">Caproicibacter fermentans</name>
    <dbReference type="NCBI Taxonomy" id="2576756"/>
    <lineage>
        <taxon>Bacteria</taxon>
        <taxon>Bacillati</taxon>
        <taxon>Bacillota</taxon>
        <taxon>Clostridia</taxon>
        <taxon>Eubacteriales</taxon>
        <taxon>Acutalibacteraceae</taxon>
        <taxon>Caproicibacter</taxon>
    </lineage>
</organism>
<dbReference type="Proteomes" id="UP000515909">
    <property type="component" value="Chromosome"/>
</dbReference>
<dbReference type="RefSeq" id="WP_187037172.1">
    <property type="nucleotide sequence ID" value="NZ_CP060286.1"/>
</dbReference>
<reference evidence="1 2" key="1">
    <citation type="submission" date="2020-08" db="EMBL/GenBank/DDBJ databases">
        <title>The isolate Caproiciproducens sp. 7D4C2 produces n-caproate at mildly acidic conditions from hexoses: genome and rBOX comparison with related strains and chain-elongating bacteria.</title>
        <authorList>
            <person name="Esquivel-Elizondo S."/>
            <person name="Bagci C."/>
            <person name="Temovska M."/>
            <person name="Jeon B.S."/>
            <person name="Bessarab I."/>
            <person name="Williams R.B.H."/>
            <person name="Huson D.H."/>
            <person name="Angenent L.T."/>
        </authorList>
    </citation>
    <scope>NUCLEOTIDE SEQUENCE [LARGE SCALE GENOMIC DNA]</scope>
    <source>
        <strain evidence="1 2">7D4C2</strain>
    </source>
</reference>
<proteinExistence type="predicted"/>